<dbReference type="Proteomes" id="UP001189624">
    <property type="component" value="Chromosome 9"/>
</dbReference>
<keyword evidence="4" id="KW-1185">Reference proteome</keyword>
<dbReference type="PANTHER" id="PTHR47357">
    <property type="entry name" value="COP1-INTERACTIVE PROTEIN 1"/>
    <property type="match status" value="1"/>
</dbReference>
<reference evidence="3" key="1">
    <citation type="submission" date="2023-10" db="EMBL/GenBank/DDBJ databases">
        <authorList>
            <person name="Domelevo Entfellner J.-B."/>
        </authorList>
    </citation>
    <scope>NUCLEOTIDE SEQUENCE</scope>
</reference>
<gene>
    <name evidence="3" type="ORF">AYBTSS11_LOCUS26613</name>
</gene>
<organism evidence="3 4">
    <name type="scientific">Sphenostylis stenocarpa</name>
    <dbReference type="NCBI Taxonomy" id="92480"/>
    <lineage>
        <taxon>Eukaryota</taxon>
        <taxon>Viridiplantae</taxon>
        <taxon>Streptophyta</taxon>
        <taxon>Embryophyta</taxon>
        <taxon>Tracheophyta</taxon>
        <taxon>Spermatophyta</taxon>
        <taxon>Magnoliopsida</taxon>
        <taxon>eudicotyledons</taxon>
        <taxon>Gunneridae</taxon>
        <taxon>Pentapetalae</taxon>
        <taxon>rosids</taxon>
        <taxon>fabids</taxon>
        <taxon>Fabales</taxon>
        <taxon>Fabaceae</taxon>
        <taxon>Papilionoideae</taxon>
        <taxon>50 kb inversion clade</taxon>
        <taxon>NPAAA clade</taxon>
        <taxon>indigoferoid/millettioid clade</taxon>
        <taxon>Phaseoleae</taxon>
        <taxon>Sphenostylis</taxon>
    </lineage>
</organism>
<feature type="region of interest" description="Disordered" evidence="2">
    <location>
        <begin position="1"/>
        <end position="85"/>
    </location>
</feature>
<evidence type="ECO:0000256" key="1">
    <source>
        <dbReference type="SAM" id="Coils"/>
    </source>
</evidence>
<dbReference type="GO" id="GO:0005856">
    <property type="term" value="C:cytoskeleton"/>
    <property type="evidence" value="ECO:0007669"/>
    <property type="project" value="TreeGrafter"/>
</dbReference>
<feature type="compositionally biased region" description="Basic and acidic residues" evidence="2">
    <location>
        <begin position="73"/>
        <end position="85"/>
    </location>
</feature>
<feature type="coiled-coil region" evidence="1">
    <location>
        <begin position="181"/>
        <end position="447"/>
    </location>
</feature>
<accession>A0AA86SX31</accession>
<dbReference type="AlphaFoldDB" id="A0AA86SX31"/>
<dbReference type="Gramene" id="rna-AYBTSS11_LOCUS26613">
    <property type="protein sequence ID" value="CAJ1974533.1"/>
    <property type="gene ID" value="gene-AYBTSS11_LOCUS26613"/>
</dbReference>
<dbReference type="PANTHER" id="PTHR47357:SF1">
    <property type="entry name" value="SPINDLE POLE BODY COMPONENT 110"/>
    <property type="match status" value="1"/>
</dbReference>
<sequence length="491" mass="56576">MENTENSHVGFDYQENVSGTPYYTPYPKHLLQKSGLQPVNIEFSPSSGGDSSVASVKEGSGSPSSSSSSSSDSEQRISKVGEKKTDDISWESENRSYDELLKAFLKNEEELKLSNFKLKLSEEEIAKLKIQIEKCEDQLNNALVESLVKEENLEYEKGQVLELQKKTVDLETHVSGCFLKIEKLVAQLKLAEEQLKISYDEIATLKEELNSRTSDSRELQGKLEVALENVVTLECELDSERKQVRNFEDRLTWYKNNETNNEIEVKKLKAEMLDAEAQFSLVKSQLHSDIARLSEENIQLDSRLEEYESRSNMLENKSRQFEAEKLKIEELLVSEQMALQGEINCLKEELDQRRHDVEAVNKEFDMHKHKYDMVMTEKDEANAKIHNLMAETRHRDNQIATMEREIIQLREQKAELITGSASTLNVVNELKLKVDELEKEVTRQNYVISDRAEEKREAIRQLCFSIEHYRSGYKELLQTFAGQKRNAVLTS</sequence>
<evidence type="ECO:0000313" key="4">
    <source>
        <dbReference type="Proteomes" id="UP001189624"/>
    </source>
</evidence>
<protein>
    <submittedName>
        <fullName evidence="3">Uncharacterized protein</fullName>
    </submittedName>
</protein>
<name>A0AA86SX31_9FABA</name>
<feature type="coiled-coil region" evidence="1">
    <location>
        <begin position="118"/>
        <end position="145"/>
    </location>
</feature>
<dbReference type="GO" id="GO:0005200">
    <property type="term" value="F:structural constituent of cytoskeleton"/>
    <property type="evidence" value="ECO:0007669"/>
    <property type="project" value="TreeGrafter"/>
</dbReference>
<proteinExistence type="predicted"/>
<dbReference type="EMBL" id="OY731406">
    <property type="protein sequence ID" value="CAJ1974533.1"/>
    <property type="molecule type" value="Genomic_DNA"/>
</dbReference>
<evidence type="ECO:0000256" key="2">
    <source>
        <dbReference type="SAM" id="MobiDB-lite"/>
    </source>
</evidence>
<keyword evidence="1" id="KW-0175">Coiled coil</keyword>
<feature type="compositionally biased region" description="Low complexity" evidence="2">
    <location>
        <begin position="44"/>
        <end position="72"/>
    </location>
</feature>
<evidence type="ECO:0000313" key="3">
    <source>
        <dbReference type="EMBL" id="CAJ1974533.1"/>
    </source>
</evidence>